<keyword evidence="2" id="KW-0812">Transmembrane</keyword>
<keyword evidence="2" id="KW-0564">Palmitate</keyword>
<evidence type="ECO:0000256" key="1">
    <source>
        <dbReference type="ARBA" id="ARBA00007613"/>
    </source>
</evidence>
<reference evidence="3 4" key="1">
    <citation type="journal article" date="2011" name="Int. J. Syst. Evol. Microbiol.">
        <title>Description of Undibacterium oligocarboniphilum sp. nov., isolated from purified water, and Undibacterium pigrum strain CCUG 49012 as the type strain of Undibacterium parvum sp. nov., and emended descriptions of the genus Undibacterium and the species Undibacterium pigrum.</title>
        <authorList>
            <person name="Eder W."/>
            <person name="Wanner G."/>
            <person name="Ludwig W."/>
            <person name="Busse H.J."/>
            <person name="Ziemke-Kageler F."/>
            <person name="Lang E."/>
        </authorList>
    </citation>
    <scope>NUCLEOTIDE SEQUENCE [LARGE SCALE GENOMIC DNA]</scope>
    <source>
        <strain evidence="3 4">DSM 23061</strain>
    </source>
</reference>
<dbReference type="Gene3D" id="1.20.1600.10">
    <property type="entry name" value="Outer membrane efflux proteins (OEP)"/>
    <property type="match status" value="1"/>
</dbReference>
<proteinExistence type="inferred from homology"/>
<dbReference type="AlphaFoldDB" id="A0A3S9HMV5"/>
<protein>
    <submittedName>
        <fullName evidence="3">Efflux transporter outer membrane subunit</fullName>
    </submittedName>
</protein>
<dbReference type="Gene3D" id="2.20.200.10">
    <property type="entry name" value="Outer membrane efflux proteins (OEP)"/>
    <property type="match status" value="1"/>
</dbReference>
<feature type="signal peptide" evidence="2">
    <location>
        <begin position="1"/>
        <end position="18"/>
    </location>
</feature>
<dbReference type="SUPFAM" id="SSF56954">
    <property type="entry name" value="Outer membrane efflux proteins (OEP)"/>
    <property type="match status" value="1"/>
</dbReference>
<evidence type="ECO:0000313" key="4">
    <source>
        <dbReference type="Proteomes" id="UP000275663"/>
    </source>
</evidence>
<keyword evidence="2" id="KW-0472">Membrane</keyword>
<dbReference type="PANTHER" id="PTHR30203:SF33">
    <property type="entry name" value="BLR4455 PROTEIN"/>
    <property type="match status" value="1"/>
</dbReference>
<dbReference type="KEGG" id="upv:EJN92_16245"/>
<organism evidence="3 4">
    <name type="scientific">Undibacterium parvum</name>
    <dbReference type="NCBI Taxonomy" id="401471"/>
    <lineage>
        <taxon>Bacteria</taxon>
        <taxon>Pseudomonadati</taxon>
        <taxon>Pseudomonadota</taxon>
        <taxon>Betaproteobacteria</taxon>
        <taxon>Burkholderiales</taxon>
        <taxon>Oxalobacteraceae</taxon>
        <taxon>Undibacterium</taxon>
    </lineage>
</organism>
<name>A0A3S9HMV5_9BURK</name>
<sequence>MLRSTFTMSILAASLALAGCSSVGPDYQRPNLETPGSFNAAPLASQGNAASAVDLLAWWRSFQDPVLNSLLDEANANNQDLALAAARIQEARATATGTNSNRYPVLDATLSGTKNRTSENAGKLGLGANPVAKDFQLGLNASYEVDFWGKLSRADEAAKARLLAQQANRGLVQSTLYASLTQSYFALRAYDAQLELAQSSLGTRQENLRLQQKRYAAGSVGELDLHVAESETAAAEITVAQARQALANAESALTVLLGRSPTAIANPDLLRGSSIGALYQQLNLPTDLSSDLLNRRPDIIAAEQALVAANADVGQAKALYFPSVKLTTGIGYESRVFRDLLDPASLLWNVGANLVQPIFRAGAIGALVSGAEARKDQAMAQYLQAVQGAFRDVHDALNNVSANQQVYLAGNRRVTALKDSLRLAELRYKNGYSSYLEVLNAQRDLQQTEAALVETQRAHLSALVSLYKAVGGGWDKSSLASK</sequence>
<dbReference type="GO" id="GO:0005886">
    <property type="term" value="C:plasma membrane"/>
    <property type="evidence" value="ECO:0007669"/>
    <property type="project" value="UniProtKB-SubCell"/>
</dbReference>
<evidence type="ECO:0000313" key="3">
    <source>
        <dbReference type="EMBL" id="AZP13404.1"/>
    </source>
</evidence>
<dbReference type="PANTHER" id="PTHR30203">
    <property type="entry name" value="OUTER MEMBRANE CATION EFFLUX PROTEIN"/>
    <property type="match status" value="1"/>
</dbReference>
<keyword evidence="4" id="KW-1185">Reference proteome</keyword>
<keyword evidence="2" id="KW-1134">Transmembrane beta strand</keyword>
<dbReference type="InterPro" id="IPR010131">
    <property type="entry name" value="MdtP/NodT-like"/>
</dbReference>
<dbReference type="OrthoDB" id="9770517at2"/>
<evidence type="ECO:0000256" key="2">
    <source>
        <dbReference type="RuleBase" id="RU362097"/>
    </source>
</evidence>
<dbReference type="RefSeq" id="WP_126128777.1">
    <property type="nucleotide sequence ID" value="NZ_CP034464.1"/>
</dbReference>
<dbReference type="PROSITE" id="PS51257">
    <property type="entry name" value="PROKAR_LIPOPROTEIN"/>
    <property type="match status" value="1"/>
</dbReference>
<dbReference type="EMBL" id="CP034464">
    <property type="protein sequence ID" value="AZP13404.1"/>
    <property type="molecule type" value="Genomic_DNA"/>
</dbReference>
<comment type="subcellular location">
    <subcellularLocation>
        <location evidence="2">Cell membrane</location>
        <topology evidence="2">Lipid-anchor</topology>
    </subcellularLocation>
</comment>
<keyword evidence="2" id="KW-0449">Lipoprotein</keyword>
<keyword evidence="2" id="KW-0732">Signal</keyword>
<dbReference type="Proteomes" id="UP000275663">
    <property type="component" value="Chromosome"/>
</dbReference>
<accession>A0A3S9HMV5</accession>
<dbReference type="Pfam" id="PF02321">
    <property type="entry name" value="OEP"/>
    <property type="match status" value="2"/>
</dbReference>
<feature type="chain" id="PRO_5018810020" evidence="2">
    <location>
        <begin position="19"/>
        <end position="482"/>
    </location>
</feature>
<dbReference type="GO" id="GO:0015562">
    <property type="term" value="F:efflux transmembrane transporter activity"/>
    <property type="evidence" value="ECO:0007669"/>
    <property type="project" value="InterPro"/>
</dbReference>
<gene>
    <name evidence="3" type="ORF">EJN92_16245</name>
</gene>
<comment type="similarity">
    <text evidence="1 2">Belongs to the outer membrane factor (OMF) (TC 1.B.17) family.</text>
</comment>
<dbReference type="NCBIfam" id="TIGR01845">
    <property type="entry name" value="outer_NodT"/>
    <property type="match status" value="1"/>
</dbReference>
<dbReference type="InterPro" id="IPR003423">
    <property type="entry name" value="OMP_efflux"/>
</dbReference>